<reference evidence="2" key="1">
    <citation type="submission" date="2021-03" db="EMBL/GenBank/DDBJ databases">
        <title>Whole genome shotgun sequence of Actinoplanes auranticolor NBRC 12245.</title>
        <authorList>
            <person name="Komaki H."/>
            <person name="Tamura T."/>
        </authorList>
    </citation>
    <scope>NUCLEOTIDE SEQUENCE</scope>
    <source>
        <strain evidence="2">NBRC 12245</strain>
    </source>
</reference>
<evidence type="ECO:0008006" key="4">
    <source>
        <dbReference type="Google" id="ProtNLM"/>
    </source>
</evidence>
<gene>
    <name evidence="2" type="ORF">Aau02nite_16650</name>
</gene>
<dbReference type="SUPFAM" id="SSF53850">
    <property type="entry name" value="Periplasmic binding protein-like II"/>
    <property type="match status" value="1"/>
</dbReference>
<accession>A0A919S6R7</accession>
<protein>
    <recommendedName>
        <fullName evidence="4">LysR substrate binding domain-containing protein</fullName>
    </recommendedName>
</protein>
<evidence type="ECO:0000256" key="1">
    <source>
        <dbReference type="SAM" id="MobiDB-lite"/>
    </source>
</evidence>
<dbReference type="RefSeq" id="WP_212987720.1">
    <property type="nucleotide sequence ID" value="NZ_BAABEA010000002.1"/>
</dbReference>
<organism evidence="2 3">
    <name type="scientific">Actinoplanes auranticolor</name>
    <dbReference type="NCBI Taxonomy" id="47988"/>
    <lineage>
        <taxon>Bacteria</taxon>
        <taxon>Bacillati</taxon>
        <taxon>Actinomycetota</taxon>
        <taxon>Actinomycetes</taxon>
        <taxon>Micromonosporales</taxon>
        <taxon>Micromonosporaceae</taxon>
        <taxon>Actinoplanes</taxon>
    </lineage>
</organism>
<proteinExistence type="predicted"/>
<keyword evidence="3" id="KW-1185">Reference proteome</keyword>
<evidence type="ECO:0000313" key="3">
    <source>
        <dbReference type="Proteomes" id="UP000681340"/>
    </source>
</evidence>
<sequence>MFTSTDLAGEILPRWPSMPEGAATGPLVHEAAQLLQLIALGQTIAVLPESAGDELRSELVCVPVTDAAPIVTLLAWPERSTSRSLAAFVRVAADIAAKHRQSDSTSAPVRPARATPQS</sequence>
<dbReference type="EMBL" id="BOQL01000016">
    <property type="protein sequence ID" value="GIM65373.1"/>
    <property type="molecule type" value="Genomic_DNA"/>
</dbReference>
<evidence type="ECO:0000313" key="2">
    <source>
        <dbReference type="EMBL" id="GIM65373.1"/>
    </source>
</evidence>
<comment type="caution">
    <text evidence="2">The sequence shown here is derived from an EMBL/GenBank/DDBJ whole genome shotgun (WGS) entry which is preliminary data.</text>
</comment>
<dbReference type="Proteomes" id="UP000681340">
    <property type="component" value="Unassembled WGS sequence"/>
</dbReference>
<dbReference type="AlphaFoldDB" id="A0A919S6R7"/>
<name>A0A919S6R7_9ACTN</name>
<dbReference type="Gene3D" id="3.40.190.10">
    <property type="entry name" value="Periplasmic binding protein-like II"/>
    <property type="match status" value="2"/>
</dbReference>
<feature type="region of interest" description="Disordered" evidence="1">
    <location>
        <begin position="97"/>
        <end position="118"/>
    </location>
</feature>